<evidence type="ECO:0000256" key="8">
    <source>
        <dbReference type="ARBA" id="ARBA00022833"/>
    </source>
</evidence>
<dbReference type="UniPathway" id="UPA00886"/>
<keyword evidence="10" id="KW-0175">Coiled coil</keyword>
<dbReference type="GO" id="GO:0061665">
    <property type="term" value="F:SUMO ligase activity"/>
    <property type="evidence" value="ECO:0000318"/>
    <property type="project" value="GO_Central"/>
</dbReference>
<evidence type="ECO:0008006" key="14">
    <source>
        <dbReference type="Google" id="ProtNLM"/>
    </source>
</evidence>
<dbReference type="InParanoid" id="A0A2K1IUZ0"/>
<reference evidence="11 13" key="1">
    <citation type="journal article" date="2008" name="Science">
        <title>The Physcomitrella genome reveals evolutionary insights into the conquest of land by plants.</title>
        <authorList>
            <person name="Rensing S."/>
            <person name="Lang D."/>
            <person name="Zimmer A."/>
            <person name="Terry A."/>
            <person name="Salamov A."/>
            <person name="Shapiro H."/>
            <person name="Nishiyama T."/>
            <person name="Perroud P.-F."/>
            <person name="Lindquist E."/>
            <person name="Kamisugi Y."/>
            <person name="Tanahashi T."/>
            <person name="Sakakibara K."/>
            <person name="Fujita T."/>
            <person name="Oishi K."/>
            <person name="Shin-I T."/>
            <person name="Kuroki Y."/>
            <person name="Toyoda A."/>
            <person name="Suzuki Y."/>
            <person name="Hashimoto A."/>
            <person name="Yamaguchi K."/>
            <person name="Sugano A."/>
            <person name="Kohara Y."/>
            <person name="Fujiyama A."/>
            <person name="Anterola A."/>
            <person name="Aoki S."/>
            <person name="Ashton N."/>
            <person name="Barbazuk W.B."/>
            <person name="Barker E."/>
            <person name="Bennetzen J."/>
            <person name="Bezanilla M."/>
            <person name="Blankenship R."/>
            <person name="Cho S.H."/>
            <person name="Dutcher S."/>
            <person name="Estelle M."/>
            <person name="Fawcett J.A."/>
            <person name="Gundlach H."/>
            <person name="Hanada K."/>
            <person name="Heyl A."/>
            <person name="Hicks K.A."/>
            <person name="Hugh J."/>
            <person name="Lohr M."/>
            <person name="Mayer K."/>
            <person name="Melkozernov A."/>
            <person name="Murata T."/>
            <person name="Nelson D."/>
            <person name="Pils B."/>
            <person name="Prigge M."/>
            <person name="Reiss B."/>
            <person name="Renner T."/>
            <person name="Rombauts S."/>
            <person name="Rushton P."/>
            <person name="Sanderfoot A."/>
            <person name="Schween G."/>
            <person name="Shiu S.-H."/>
            <person name="Stueber K."/>
            <person name="Theodoulou F.L."/>
            <person name="Tu H."/>
            <person name="Van de Peer Y."/>
            <person name="Verrier P.J."/>
            <person name="Waters E."/>
            <person name="Wood A."/>
            <person name="Yang L."/>
            <person name="Cove D."/>
            <person name="Cuming A."/>
            <person name="Hasebe M."/>
            <person name="Lucas S."/>
            <person name="Mishler D.B."/>
            <person name="Reski R."/>
            <person name="Grigoriev I."/>
            <person name="Quatrano R.S."/>
            <person name="Boore J.L."/>
        </authorList>
    </citation>
    <scope>NUCLEOTIDE SEQUENCE [LARGE SCALE GENOMIC DNA]</scope>
    <source>
        <strain evidence="12 13">cv. Gransden 2004</strain>
    </source>
</reference>
<proteinExistence type="inferred from homology"/>
<evidence type="ECO:0000313" key="11">
    <source>
        <dbReference type="EMBL" id="PNR33095.1"/>
    </source>
</evidence>
<evidence type="ECO:0000313" key="13">
    <source>
        <dbReference type="Proteomes" id="UP000006727"/>
    </source>
</evidence>
<dbReference type="EnsemblPlants" id="Pp3c20_12000V3.1">
    <property type="protein sequence ID" value="Pp3c20_12000V3.1"/>
    <property type="gene ID" value="Pp3c20_12000"/>
</dbReference>
<dbReference type="GO" id="GO:0000724">
    <property type="term" value="P:double-strand break repair via homologous recombination"/>
    <property type="evidence" value="ECO:0000318"/>
    <property type="project" value="GO_Central"/>
</dbReference>
<accession>A0A2K1IUZ0</accession>
<keyword evidence="5" id="KW-0479">Metal-binding</keyword>
<evidence type="ECO:0000256" key="7">
    <source>
        <dbReference type="ARBA" id="ARBA00022786"/>
    </source>
</evidence>
<organism evidence="11">
    <name type="scientific">Physcomitrium patens</name>
    <name type="common">Spreading-leaved earth moss</name>
    <name type="synonym">Physcomitrella patens</name>
    <dbReference type="NCBI Taxonomy" id="3218"/>
    <lineage>
        <taxon>Eukaryota</taxon>
        <taxon>Viridiplantae</taxon>
        <taxon>Streptophyta</taxon>
        <taxon>Embryophyta</taxon>
        <taxon>Bryophyta</taxon>
        <taxon>Bryophytina</taxon>
        <taxon>Bryopsida</taxon>
        <taxon>Funariidae</taxon>
        <taxon>Funariales</taxon>
        <taxon>Funariaceae</taxon>
        <taxon>Physcomitrium</taxon>
    </lineage>
</organism>
<dbReference type="Proteomes" id="UP000006727">
    <property type="component" value="Chromosome 20"/>
</dbReference>
<evidence type="ECO:0000256" key="9">
    <source>
        <dbReference type="ARBA" id="ARBA00023242"/>
    </source>
</evidence>
<keyword evidence="7" id="KW-0833">Ubl conjugation pathway</keyword>
<comment type="subcellular location">
    <subcellularLocation>
        <location evidence="1">Nucleus</location>
    </subcellularLocation>
</comment>
<dbReference type="GO" id="GO:0008270">
    <property type="term" value="F:zinc ion binding"/>
    <property type="evidence" value="ECO:0007669"/>
    <property type="project" value="UniProtKB-KW"/>
</dbReference>
<keyword evidence="4" id="KW-0808">Transferase</keyword>
<dbReference type="PANTHER" id="PTHR21330:SF1">
    <property type="entry name" value="E3 SUMO-PROTEIN LIGASE NSE2"/>
    <property type="match status" value="1"/>
</dbReference>
<evidence type="ECO:0000256" key="4">
    <source>
        <dbReference type="ARBA" id="ARBA00022679"/>
    </source>
</evidence>
<dbReference type="STRING" id="3218.A0A2K1IUZ0"/>
<dbReference type="EMBL" id="ABEU02000020">
    <property type="protein sequence ID" value="PNR33095.1"/>
    <property type="molecule type" value="Genomic_DNA"/>
</dbReference>
<keyword evidence="9" id="KW-0539">Nucleus</keyword>
<feature type="coiled-coil region" evidence="10">
    <location>
        <begin position="15"/>
        <end position="42"/>
    </location>
</feature>
<evidence type="ECO:0000256" key="6">
    <source>
        <dbReference type="ARBA" id="ARBA00022771"/>
    </source>
</evidence>
<dbReference type="InterPro" id="IPR026846">
    <property type="entry name" value="Nse2(Mms21)"/>
</dbReference>
<dbReference type="InterPro" id="IPR004181">
    <property type="entry name" value="Znf_MIZ"/>
</dbReference>
<keyword evidence="6" id="KW-0863">Zinc-finger</keyword>
<dbReference type="Gramene" id="Pp3c20_12000V3.1">
    <property type="protein sequence ID" value="Pp3c20_12000V3.1"/>
    <property type="gene ID" value="Pp3c20_12000"/>
</dbReference>
<dbReference type="PANTHER" id="PTHR21330">
    <property type="entry name" value="E3 SUMO-PROTEIN LIGASE NSE2"/>
    <property type="match status" value="1"/>
</dbReference>
<evidence type="ECO:0000256" key="5">
    <source>
        <dbReference type="ARBA" id="ARBA00022723"/>
    </source>
</evidence>
<dbReference type="GO" id="GO:0005634">
    <property type="term" value="C:nucleus"/>
    <property type="evidence" value="ECO:0000318"/>
    <property type="project" value="GO_Central"/>
</dbReference>
<evidence type="ECO:0000256" key="2">
    <source>
        <dbReference type="ARBA" id="ARBA00004718"/>
    </source>
</evidence>
<evidence type="ECO:0000313" key="12">
    <source>
        <dbReference type="EnsemblPlants" id="Pp3c20_12000V3.1"/>
    </source>
</evidence>
<comment type="similarity">
    <text evidence="3">Belongs to the NSE2 family.</text>
</comment>
<dbReference type="GO" id="GO:0016925">
    <property type="term" value="P:protein sumoylation"/>
    <property type="evidence" value="ECO:0000318"/>
    <property type="project" value="GO_Central"/>
</dbReference>
<dbReference type="InterPro" id="IPR013083">
    <property type="entry name" value="Znf_RING/FYVE/PHD"/>
</dbReference>
<reference evidence="12" key="3">
    <citation type="submission" date="2020-12" db="UniProtKB">
        <authorList>
            <consortium name="EnsemblPlants"/>
        </authorList>
    </citation>
    <scope>IDENTIFICATION</scope>
</reference>
<dbReference type="CDD" id="cd16651">
    <property type="entry name" value="SPL-RING_NSE2"/>
    <property type="match status" value="1"/>
</dbReference>
<evidence type="ECO:0000256" key="1">
    <source>
        <dbReference type="ARBA" id="ARBA00004123"/>
    </source>
</evidence>
<evidence type="ECO:0000256" key="10">
    <source>
        <dbReference type="SAM" id="Coils"/>
    </source>
</evidence>
<protein>
    <recommendedName>
        <fullName evidence="14">SP-RING-type domain-containing protein</fullName>
    </recommendedName>
</protein>
<evidence type="ECO:0000256" key="3">
    <source>
        <dbReference type="ARBA" id="ARBA00008212"/>
    </source>
</evidence>
<reference evidence="11 13" key="2">
    <citation type="journal article" date="2018" name="Plant J.">
        <title>The Physcomitrella patens chromosome-scale assembly reveals moss genome structure and evolution.</title>
        <authorList>
            <person name="Lang D."/>
            <person name="Ullrich K.K."/>
            <person name="Murat F."/>
            <person name="Fuchs J."/>
            <person name="Jenkins J."/>
            <person name="Haas F.B."/>
            <person name="Piednoel M."/>
            <person name="Gundlach H."/>
            <person name="Van Bel M."/>
            <person name="Meyberg R."/>
            <person name="Vives C."/>
            <person name="Morata J."/>
            <person name="Symeonidi A."/>
            <person name="Hiss M."/>
            <person name="Muchero W."/>
            <person name="Kamisugi Y."/>
            <person name="Saleh O."/>
            <person name="Blanc G."/>
            <person name="Decker E.L."/>
            <person name="van Gessel N."/>
            <person name="Grimwood J."/>
            <person name="Hayes R.D."/>
            <person name="Graham S.W."/>
            <person name="Gunter L.E."/>
            <person name="McDaniel S.F."/>
            <person name="Hoernstein S.N.W."/>
            <person name="Larsson A."/>
            <person name="Li F.W."/>
            <person name="Perroud P.F."/>
            <person name="Phillips J."/>
            <person name="Ranjan P."/>
            <person name="Rokshar D.S."/>
            <person name="Rothfels C.J."/>
            <person name="Schneider L."/>
            <person name="Shu S."/>
            <person name="Stevenson D.W."/>
            <person name="Thummler F."/>
            <person name="Tillich M."/>
            <person name="Villarreal Aguilar J.C."/>
            <person name="Widiez T."/>
            <person name="Wong G.K."/>
            <person name="Wymore A."/>
            <person name="Zhang Y."/>
            <person name="Zimmer A.D."/>
            <person name="Quatrano R.S."/>
            <person name="Mayer K.F.X."/>
            <person name="Goodstein D."/>
            <person name="Casacuberta J.M."/>
            <person name="Vandepoele K."/>
            <person name="Reski R."/>
            <person name="Cuming A.C."/>
            <person name="Tuskan G.A."/>
            <person name="Maumus F."/>
            <person name="Salse J."/>
            <person name="Schmutz J."/>
            <person name="Rensing S.A."/>
        </authorList>
    </citation>
    <scope>NUCLEOTIDE SEQUENCE [LARGE SCALE GENOMIC DNA]</scope>
    <source>
        <strain evidence="12 13">cv. Gransden 2004</strain>
    </source>
</reference>
<name>A0A2K1IUZ0_PHYPA</name>
<dbReference type="Gene3D" id="3.30.40.10">
    <property type="entry name" value="Zinc/RING finger domain, C3HC4 (zinc finger)"/>
    <property type="match status" value="1"/>
</dbReference>
<dbReference type="GO" id="GO:0030915">
    <property type="term" value="C:Smc5-Smc6 complex"/>
    <property type="evidence" value="ECO:0000318"/>
    <property type="project" value="GO_Central"/>
</dbReference>
<keyword evidence="8" id="KW-0862">Zinc</keyword>
<sequence length="442" mass="49762">MEDLSEEMGNVCGEMENCVTDLNQKETKTDRLEQDLDGLQMLRLVQEDDKALLTSLLAQESEESKDPNAVLEESPQEGDHIMHDRKCFQISNPLVQVDHTRIKQDNRVEEEIVADDVEIVFDQNSGTQRASEQDMGTGRREKLKGLEGAGADRKSALVNKLLHDLDERQQKFLQDLHVKFVLEGVDVEEDDEARARKHSEFVELKKRLEEEEKMYACCALGDASEIHAIDKDQVEADSVIATIDGVINSLADVAICSSDSTQRDCLKQLPLLPNIRNEIKTLAEDVGLLELQEHTDRESSEEFHNISPTTRLGYECQCCRKAGKQIDEGDDDDAHATHSYSVLNIVCPVSGIPVTDLEDPVRSEDCEHIYDRASALNYITTMAKDGVCLCASSGCRAQLAEHKMVASSRLWQDIEELRQIKTAMWESRMMQDMADMDDSDDD</sequence>
<dbReference type="AlphaFoldDB" id="A0A2K1IUZ0"/>
<keyword evidence="13" id="KW-1185">Reference proteome</keyword>
<gene>
    <name evidence="11" type="ORF">PHYPA_025038</name>
</gene>
<comment type="pathway">
    <text evidence="2">Protein modification; protein sumoylation.</text>
</comment>